<evidence type="ECO:0000313" key="2">
    <source>
        <dbReference type="EMBL" id="KIH64437.1"/>
    </source>
</evidence>
<feature type="region of interest" description="Disordered" evidence="1">
    <location>
        <begin position="331"/>
        <end position="425"/>
    </location>
</feature>
<evidence type="ECO:0000313" key="3">
    <source>
        <dbReference type="Proteomes" id="UP000054047"/>
    </source>
</evidence>
<feature type="compositionally biased region" description="Polar residues" evidence="1">
    <location>
        <begin position="174"/>
        <end position="193"/>
    </location>
</feature>
<feature type="non-terminal residue" evidence="2">
    <location>
        <position position="1"/>
    </location>
</feature>
<feature type="compositionally biased region" description="Low complexity" evidence="1">
    <location>
        <begin position="253"/>
        <end position="267"/>
    </location>
</feature>
<feature type="compositionally biased region" description="Polar residues" evidence="1">
    <location>
        <begin position="405"/>
        <end position="425"/>
    </location>
</feature>
<organism evidence="2 3">
    <name type="scientific">Ancylostoma duodenale</name>
    <dbReference type="NCBI Taxonomy" id="51022"/>
    <lineage>
        <taxon>Eukaryota</taxon>
        <taxon>Metazoa</taxon>
        <taxon>Ecdysozoa</taxon>
        <taxon>Nematoda</taxon>
        <taxon>Chromadorea</taxon>
        <taxon>Rhabditida</taxon>
        <taxon>Rhabditina</taxon>
        <taxon>Rhabditomorpha</taxon>
        <taxon>Strongyloidea</taxon>
        <taxon>Ancylostomatidae</taxon>
        <taxon>Ancylostomatinae</taxon>
        <taxon>Ancylostoma</taxon>
    </lineage>
</organism>
<protein>
    <submittedName>
        <fullName evidence="2">Uncharacterized protein</fullName>
    </submittedName>
</protein>
<dbReference type="AlphaFoldDB" id="A0A0C2DP43"/>
<feature type="region of interest" description="Disordered" evidence="1">
    <location>
        <begin position="447"/>
        <end position="490"/>
    </location>
</feature>
<gene>
    <name evidence="2" type="ORF">ANCDUO_05253</name>
</gene>
<feature type="compositionally biased region" description="Polar residues" evidence="1">
    <location>
        <begin position="451"/>
        <end position="463"/>
    </location>
</feature>
<feature type="compositionally biased region" description="Low complexity" evidence="1">
    <location>
        <begin position="341"/>
        <end position="355"/>
    </location>
</feature>
<feature type="compositionally biased region" description="Basic and acidic residues" evidence="1">
    <location>
        <begin position="144"/>
        <end position="161"/>
    </location>
</feature>
<accession>A0A0C2DP43</accession>
<name>A0A0C2DP43_9BILA</name>
<feature type="compositionally biased region" description="Polar residues" evidence="1">
    <location>
        <begin position="356"/>
        <end position="379"/>
    </location>
</feature>
<dbReference type="OrthoDB" id="5877629at2759"/>
<feature type="region of interest" description="Disordered" evidence="1">
    <location>
        <begin position="138"/>
        <end position="278"/>
    </location>
</feature>
<feature type="region of interest" description="Disordered" evidence="1">
    <location>
        <begin position="523"/>
        <end position="555"/>
    </location>
</feature>
<dbReference type="Proteomes" id="UP000054047">
    <property type="component" value="Unassembled WGS sequence"/>
</dbReference>
<proteinExistence type="predicted"/>
<reference evidence="2 3" key="1">
    <citation type="submission" date="2013-12" db="EMBL/GenBank/DDBJ databases">
        <title>Draft genome of the parsitic nematode Ancylostoma duodenale.</title>
        <authorList>
            <person name="Mitreva M."/>
        </authorList>
    </citation>
    <scope>NUCLEOTIDE SEQUENCE [LARGE SCALE GENOMIC DNA]</scope>
    <source>
        <strain evidence="2 3">Zhejiang</strain>
    </source>
</reference>
<evidence type="ECO:0000256" key="1">
    <source>
        <dbReference type="SAM" id="MobiDB-lite"/>
    </source>
</evidence>
<feature type="region of interest" description="Disordered" evidence="1">
    <location>
        <begin position="56"/>
        <end position="82"/>
    </location>
</feature>
<feature type="compositionally biased region" description="Low complexity" evidence="1">
    <location>
        <begin position="219"/>
        <end position="237"/>
    </location>
</feature>
<dbReference type="EMBL" id="KN728069">
    <property type="protein sequence ID" value="KIH64437.1"/>
    <property type="molecule type" value="Genomic_DNA"/>
</dbReference>
<keyword evidence="3" id="KW-1185">Reference proteome</keyword>
<feature type="compositionally biased region" description="Low complexity" evidence="1">
    <location>
        <begin position="68"/>
        <end position="82"/>
    </location>
</feature>
<sequence length="860" mass="95250">FNLDRADVYKVNTSCIFQRPEDDPLQEHLRGNYWRMSIANFGALFSRLKYGEPPSFSTHEYEPPTAMSPSSVQSSTSSQNSVETVIRRIPGGEEVRETQTKTVNGNTVTTTTTKIVTQKSVHTEEDVIVHPPKLVKLDSGSDTVDMRRNGETQQFETRETTVVDLGGSTPEVHGSSSQRDGITRSSNIVTVSSGYDPYKSGDSGKTAVELSYDPYRNGSTRVSTTETTFRTQETSKTGQTLHKESQKASPPKTTSTQQTSFETSSTSHPPQPPQPVIVPLYRDTAGIHSGVRPSSSETTVSQSVVREVPIEKPKRISSGPYYDEVPREYADERTPVQSPRSTTVIGGSSVGTGVTHAQQTPHATSSTYSHQDKPSTLSNAGIRDANRLGNGAVPVSSRSEAKPVTPTSKQTTMSYPHDPSSQIGEGSTVRYVFDVTTRTHLAHDVGVHNGAPQTEAMSIGSTQRKSRETTIDDPYYPPVQQHKGPLSPSRHSWHEIRPDYLGHLPLVQDQYTRTQKETLIDFPSPAAEVPGAFQRQDPARRGRPSPSPRSRSVDRLDVVSSTVVAGSAGYDPYKQGVKELSYGRTNVDMRQHPEYSLGGRRHDQVPSEKYDQAVHGHKYDQVPPEVVTPGANGIMPTEVAQPAYASIHKTTGRTTVQTSEMTMREREEMLRKTRTDVDRASYPGKGRPYYESGAGAGVVAQQGQAQNGTAERNEFMIPEKMRTNKSPIMTGSSPVQYNPSDYGDDWGEETTIIRKVDNSQPRPQLIEERYRYRHYGGQKDEDPGKDRPASAAPPPCSYSHFLLNFHFNANGCTMEFQTFLVLHLLLFLLNRLGRMRFMEVTAMLNTVQERHTLSKRVKVS</sequence>